<accession>A0A512LAV7</accession>
<organism evidence="1 2">
    <name type="scientific">Sulfuriferula plumbiphila</name>
    <dbReference type="NCBI Taxonomy" id="171865"/>
    <lineage>
        <taxon>Bacteria</taxon>
        <taxon>Pseudomonadati</taxon>
        <taxon>Pseudomonadota</taxon>
        <taxon>Betaproteobacteria</taxon>
        <taxon>Nitrosomonadales</taxon>
        <taxon>Sulfuricellaceae</taxon>
        <taxon>Sulfuriferula</taxon>
    </lineage>
</organism>
<name>A0A512LAV7_9PROT</name>
<proteinExistence type="predicted"/>
<comment type="caution">
    <text evidence="1">The sequence shown here is derived from an EMBL/GenBank/DDBJ whole genome shotgun (WGS) entry which is preliminary data.</text>
</comment>
<dbReference type="Proteomes" id="UP000321337">
    <property type="component" value="Unassembled WGS sequence"/>
</dbReference>
<keyword evidence="2" id="KW-1185">Reference proteome</keyword>
<gene>
    <name evidence="1" type="ORF">TPL01_27560</name>
</gene>
<dbReference type="EMBL" id="BKAD01000032">
    <property type="protein sequence ID" value="GEP31618.1"/>
    <property type="molecule type" value="Genomic_DNA"/>
</dbReference>
<sequence length="60" mass="6661">MREVKRRLVATSRAFIPPWSLYHAEAGQLSDQTSHNCGTGTLVALKIKGYSDDCTSLQNH</sequence>
<reference evidence="1 2" key="1">
    <citation type="submission" date="2019-07" db="EMBL/GenBank/DDBJ databases">
        <title>Whole genome shotgun sequence of Thiobacillus plumbophilus NBRC 107929.</title>
        <authorList>
            <person name="Hosoyama A."/>
            <person name="Uohara A."/>
            <person name="Ohji S."/>
            <person name="Ichikawa N."/>
        </authorList>
    </citation>
    <scope>NUCLEOTIDE SEQUENCE [LARGE SCALE GENOMIC DNA]</scope>
    <source>
        <strain evidence="1 2">NBRC 107929</strain>
    </source>
</reference>
<dbReference type="AlphaFoldDB" id="A0A512LAV7"/>
<evidence type="ECO:0000313" key="2">
    <source>
        <dbReference type="Proteomes" id="UP000321337"/>
    </source>
</evidence>
<protein>
    <submittedName>
        <fullName evidence="1">Uncharacterized protein</fullName>
    </submittedName>
</protein>
<evidence type="ECO:0000313" key="1">
    <source>
        <dbReference type="EMBL" id="GEP31618.1"/>
    </source>
</evidence>